<evidence type="ECO:0000259" key="3">
    <source>
        <dbReference type="Pfam" id="PF25390"/>
    </source>
</evidence>
<dbReference type="Gene3D" id="2.130.10.30">
    <property type="entry name" value="Regulator of chromosome condensation 1/beta-lactamase-inhibitor protein II"/>
    <property type="match status" value="2"/>
</dbReference>
<feature type="repeat" description="RCC1" evidence="2">
    <location>
        <begin position="320"/>
        <end position="371"/>
    </location>
</feature>
<dbReference type="AlphaFoldDB" id="A7SXB6"/>
<keyword evidence="5" id="KW-1185">Reference proteome</keyword>
<feature type="repeat" description="RCC1" evidence="2">
    <location>
        <begin position="104"/>
        <end position="156"/>
    </location>
</feature>
<dbReference type="EMBL" id="DS469883">
    <property type="protein sequence ID" value="EDO31645.1"/>
    <property type="molecule type" value="Genomic_DNA"/>
</dbReference>
<dbReference type="InterPro" id="IPR051210">
    <property type="entry name" value="Ub_ligase/GEF_domain"/>
</dbReference>
<dbReference type="GO" id="GO:0050709">
    <property type="term" value="P:negative regulation of protein secretion"/>
    <property type="evidence" value="ECO:0000318"/>
    <property type="project" value="GO_Central"/>
</dbReference>
<dbReference type="InterPro" id="IPR009091">
    <property type="entry name" value="RCC1/BLIP-II"/>
</dbReference>
<accession>A7SXB6</accession>
<evidence type="ECO:0000256" key="1">
    <source>
        <dbReference type="ARBA" id="ARBA00022737"/>
    </source>
</evidence>
<dbReference type="OMA" id="GWGNCRK"/>
<dbReference type="PANTHER" id="PTHR22870:SF360">
    <property type="entry name" value="ULTRAVIOLET-B RECEPTOR UVR8"/>
    <property type="match status" value="1"/>
</dbReference>
<feature type="repeat" description="RCC1" evidence="2">
    <location>
        <begin position="53"/>
        <end position="101"/>
    </location>
</feature>
<dbReference type="eggNOG" id="KOG1426">
    <property type="taxonomic scope" value="Eukaryota"/>
</dbReference>
<feature type="non-terminal residue" evidence="4">
    <location>
        <position position="1"/>
    </location>
</feature>
<sequence>VNFLNLKGANSYGQLACGHTDDVIKPAVHSNWKDDVLCITGGGGHTAMITDSRELYTCGWNNRGQLGLGDTINRIELHRVLIPPVKHVSCGWNHTLAITGNYTGHLLVFGSNAFGQLGIGRIGWQCTTPTSCEVSPGSCVTDVAAGLRHSVAVLATKYGVYFFESYSQFLLNVSTYLSHILKYRLLFVVSFEGCRGKSIAVGLHHTVLLTDAGAVYCWGSNQHGQCGASLLQSVPVPMRVRGPLNDACVREIHSGWSHVVVATDQGRVYTWGRADYGQLGGGDELQQNGHSAEPREVKCLRGVKQLACGAEHSIAISGDGQVRTWGWNEHGMCGTGDESNVLSPVLVSAVQRSLVMLVGCGSGHSFAVVKTRLMQDFRDDEKN</sequence>
<feature type="repeat" description="RCC1" evidence="2">
    <location>
        <begin position="266"/>
        <end position="319"/>
    </location>
</feature>
<name>A7SXB6_NEMVE</name>
<dbReference type="PROSITE" id="PS00626">
    <property type="entry name" value="RCC1_2"/>
    <property type="match status" value="3"/>
</dbReference>
<keyword evidence="1" id="KW-0677">Repeat</keyword>
<evidence type="ECO:0000313" key="5">
    <source>
        <dbReference type="Proteomes" id="UP000001593"/>
    </source>
</evidence>
<dbReference type="PRINTS" id="PR00633">
    <property type="entry name" value="RCCNDNSATION"/>
</dbReference>
<feature type="repeat" description="RCC1" evidence="2">
    <location>
        <begin position="213"/>
        <end position="265"/>
    </location>
</feature>
<gene>
    <name evidence="4" type="ORF">NEMVEDRAFT_v1g136525</name>
</gene>
<dbReference type="Pfam" id="PF25390">
    <property type="entry name" value="WD40_RLD"/>
    <property type="match status" value="1"/>
</dbReference>
<organism evidence="4 5">
    <name type="scientific">Nematostella vectensis</name>
    <name type="common">Starlet sea anemone</name>
    <dbReference type="NCBI Taxonomy" id="45351"/>
    <lineage>
        <taxon>Eukaryota</taxon>
        <taxon>Metazoa</taxon>
        <taxon>Cnidaria</taxon>
        <taxon>Anthozoa</taxon>
        <taxon>Hexacorallia</taxon>
        <taxon>Actiniaria</taxon>
        <taxon>Edwardsiidae</taxon>
        <taxon>Nematostella</taxon>
    </lineage>
</organism>
<dbReference type="Proteomes" id="UP000001593">
    <property type="component" value="Unassembled WGS sequence"/>
</dbReference>
<dbReference type="InterPro" id="IPR058923">
    <property type="entry name" value="RCC1-like_dom"/>
</dbReference>
<dbReference type="HOGENOM" id="CLU_005210_0_3_1"/>
<dbReference type="PhylomeDB" id="A7SXB6"/>
<dbReference type="GO" id="GO:0005634">
    <property type="term" value="C:nucleus"/>
    <property type="evidence" value="ECO:0000318"/>
    <property type="project" value="GO_Central"/>
</dbReference>
<protein>
    <recommendedName>
        <fullName evidence="3">RCC1-like domain-containing protein</fullName>
    </recommendedName>
</protein>
<proteinExistence type="predicted"/>
<evidence type="ECO:0000256" key="2">
    <source>
        <dbReference type="PROSITE-ProRule" id="PRU00235"/>
    </source>
</evidence>
<dbReference type="STRING" id="45351.A7SXB6"/>
<dbReference type="InParanoid" id="A7SXB6"/>
<dbReference type="PANTHER" id="PTHR22870">
    <property type="entry name" value="REGULATOR OF CHROMOSOME CONDENSATION"/>
    <property type="match status" value="1"/>
</dbReference>
<dbReference type="PROSITE" id="PS50012">
    <property type="entry name" value="RCC1_3"/>
    <property type="match status" value="5"/>
</dbReference>
<evidence type="ECO:0000313" key="4">
    <source>
        <dbReference type="EMBL" id="EDO31645.1"/>
    </source>
</evidence>
<feature type="domain" description="RCC1-like" evidence="3">
    <location>
        <begin position="8"/>
        <end position="367"/>
    </location>
</feature>
<dbReference type="InterPro" id="IPR000408">
    <property type="entry name" value="Reg_chr_condens"/>
</dbReference>
<dbReference type="GO" id="GO:0005737">
    <property type="term" value="C:cytoplasm"/>
    <property type="evidence" value="ECO:0000318"/>
    <property type="project" value="GO_Central"/>
</dbReference>
<dbReference type="SUPFAM" id="SSF50985">
    <property type="entry name" value="RCC1/BLIP-II"/>
    <property type="match status" value="1"/>
</dbReference>
<reference evidence="4 5" key="1">
    <citation type="journal article" date="2007" name="Science">
        <title>Sea anemone genome reveals ancestral eumetazoan gene repertoire and genomic organization.</title>
        <authorList>
            <person name="Putnam N.H."/>
            <person name="Srivastava M."/>
            <person name="Hellsten U."/>
            <person name="Dirks B."/>
            <person name="Chapman J."/>
            <person name="Salamov A."/>
            <person name="Terry A."/>
            <person name="Shapiro H."/>
            <person name="Lindquist E."/>
            <person name="Kapitonov V.V."/>
            <person name="Jurka J."/>
            <person name="Genikhovich G."/>
            <person name="Grigoriev I.V."/>
            <person name="Lucas S.M."/>
            <person name="Steele R.E."/>
            <person name="Finnerty J.R."/>
            <person name="Technau U."/>
            <person name="Martindale M.Q."/>
            <person name="Rokhsar D.S."/>
        </authorList>
    </citation>
    <scope>NUCLEOTIDE SEQUENCE [LARGE SCALE GENOMIC DNA]</scope>
    <source>
        <strain evidence="5">CH2 X CH6</strain>
    </source>
</reference>